<reference evidence="4" key="1">
    <citation type="submission" date="2016-11" db="UniProtKB">
        <authorList>
            <consortium name="WormBaseParasite"/>
        </authorList>
    </citation>
    <scope>IDENTIFICATION</scope>
</reference>
<dbReference type="WBParaSite" id="Hba_02456">
    <property type="protein sequence ID" value="Hba_02456"/>
    <property type="gene ID" value="Hba_02456"/>
</dbReference>
<protein>
    <submittedName>
        <fullName evidence="4">SEC7 domain-containing protein</fullName>
    </submittedName>
</protein>
<dbReference type="GO" id="GO:0005085">
    <property type="term" value="F:guanyl-nucleotide exchange factor activity"/>
    <property type="evidence" value="ECO:0007669"/>
    <property type="project" value="InterPro"/>
</dbReference>
<feature type="transmembrane region" description="Helical" evidence="1">
    <location>
        <begin position="117"/>
        <end position="139"/>
    </location>
</feature>
<feature type="domain" description="SEC7" evidence="2">
    <location>
        <begin position="57"/>
        <end position="231"/>
    </location>
</feature>
<dbReference type="PANTHER" id="PTHR10663:SF402">
    <property type="entry name" value="MIP16918P"/>
    <property type="match status" value="1"/>
</dbReference>
<dbReference type="Gene3D" id="1.10.220.20">
    <property type="match status" value="1"/>
</dbReference>
<dbReference type="Gene3D" id="1.10.1000.11">
    <property type="entry name" value="Arf Nucleotide-binding Site Opener,domain 2"/>
    <property type="match status" value="1"/>
</dbReference>
<dbReference type="PANTHER" id="PTHR10663">
    <property type="entry name" value="GUANYL-NUCLEOTIDE EXCHANGE FACTOR"/>
    <property type="match status" value="1"/>
</dbReference>
<keyword evidence="1" id="KW-0472">Membrane</keyword>
<dbReference type="AlphaFoldDB" id="A0A1I7WCK6"/>
<proteinExistence type="predicted"/>
<dbReference type="GO" id="GO:0032012">
    <property type="term" value="P:regulation of ARF protein signal transduction"/>
    <property type="evidence" value="ECO:0007669"/>
    <property type="project" value="InterPro"/>
</dbReference>
<evidence type="ECO:0000256" key="1">
    <source>
        <dbReference type="SAM" id="Phobius"/>
    </source>
</evidence>
<dbReference type="FunFam" id="1.10.1000.11:FF:000002">
    <property type="entry name" value="Cytohesin 1"/>
    <property type="match status" value="1"/>
</dbReference>
<sequence length="385" mass="45217">MTRMTGLRGLRKRKMELIDEIEHIKNEVCICYILVLPYSITFFLRNVDAELESLYYVDEGSKSRSKLIFIGKKKFNQDPMKGIEFLSERGLLDKQPSAVAQWLFKDLINPLRKNVSLIIKFMCLIIRYGLNIFILLFLWSFRLPGESQKIDRIMERFARQYVATNEGVFDCADTCYTISYSCIMLNTLLHNPNVKDRPSFDLYQTMNRELLEAGSVSIQTLSAVYESIRSQEFKIPEDDAGRLSELFLHSEREGWLYKQSSSQFISGPLSWKRRWLDYEKILVLFILISILVFCKLLIVFFKTILNKNRKLEVSYCGFSSVLCVSYLFSVDASHHCTTCGSFLGEDRKELLEHYHSPWHRFIICCIRHLALMEFEFMLLMFFFST</sequence>
<keyword evidence="1" id="KW-0812">Transmembrane</keyword>
<name>A0A1I7WCK6_HETBA</name>
<feature type="transmembrane region" description="Helical" evidence="1">
    <location>
        <begin position="281"/>
        <end position="301"/>
    </location>
</feature>
<evidence type="ECO:0000313" key="3">
    <source>
        <dbReference type="Proteomes" id="UP000095283"/>
    </source>
</evidence>
<keyword evidence="3" id="KW-1185">Reference proteome</keyword>
<evidence type="ECO:0000313" key="4">
    <source>
        <dbReference type="WBParaSite" id="Hba_02456"/>
    </source>
</evidence>
<dbReference type="Pfam" id="PF01369">
    <property type="entry name" value="Sec7"/>
    <property type="match status" value="1"/>
</dbReference>
<organism evidence="3 4">
    <name type="scientific">Heterorhabditis bacteriophora</name>
    <name type="common">Entomopathogenic nematode worm</name>
    <dbReference type="NCBI Taxonomy" id="37862"/>
    <lineage>
        <taxon>Eukaryota</taxon>
        <taxon>Metazoa</taxon>
        <taxon>Ecdysozoa</taxon>
        <taxon>Nematoda</taxon>
        <taxon>Chromadorea</taxon>
        <taxon>Rhabditida</taxon>
        <taxon>Rhabditina</taxon>
        <taxon>Rhabditomorpha</taxon>
        <taxon>Strongyloidea</taxon>
        <taxon>Heterorhabditidae</taxon>
        <taxon>Heterorhabditis</taxon>
    </lineage>
</organism>
<dbReference type="InterPro" id="IPR035999">
    <property type="entry name" value="Sec7_dom_sf"/>
</dbReference>
<dbReference type="CDD" id="cd00171">
    <property type="entry name" value="Sec7"/>
    <property type="match status" value="1"/>
</dbReference>
<dbReference type="PROSITE" id="PS50190">
    <property type="entry name" value="SEC7"/>
    <property type="match status" value="1"/>
</dbReference>
<dbReference type="InterPro" id="IPR000904">
    <property type="entry name" value="Sec7_dom"/>
</dbReference>
<evidence type="ECO:0000259" key="2">
    <source>
        <dbReference type="PROSITE" id="PS50190"/>
    </source>
</evidence>
<dbReference type="Proteomes" id="UP000095283">
    <property type="component" value="Unplaced"/>
</dbReference>
<accession>A0A1I7WCK6</accession>
<dbReference type="SUPFAM" id="SSF48425">
    <property type="entry name" value="Sec7 domain"/>
    <property type="match status" value="1"/>
</dbReference>
<dbReference type="SMART" id="SM00222">
    <property type="entry name" value="Sec7"/>
    <property type="match status" value="1"/>
</dbReference>
<keyword evidence="1" id="KW-1133">Transmembrane helix</keyword>
<dbReference type="InterPro" id="IPR023394">
    <property type="entry name" value="Sec7_C_sf"/>
</dbReference>